<name>A0AB33K8Y4_9ACTN</name>
<reference evidence="2" key="1">
    <citation type="submission" date="2024-07" db="EMBL/GenBank/DDBJ databases">
        <title>Complete genome sequences of cellulolytic bacteria, Kitasatospora sp. CMC57 and Streptomyces sp. CMC78, isolated from Japanese agricultural soil.</title>
        <authorList>
            <person name="Hashimoto T."/>
            <person name="Ito M."/>
            <person name="Iwamoto M."/>
            <person name="Fukahori D."/>
            <person name="Shoda T."/>
            <person name="Sakoda M."/>
            <person name="Morohoshi T."/>
            <person name="Mitsuboshi M."/>
            <person name="Nishizawa T."/>
        </authorList>
    </citation>
    <scope>NUCLEOTIDE SEQUENCE</scope>
    <source>
        <strain evidence="2">CMC57</strain>
        <plasmid evidence="2">pCMC57_01</plasmid>
    </source>
</reference>
<evidence type="ECO:0000313" key="2">
    <source>
        <dbReference type="EMBL" id="BFP50129.1"/>
    </source>
</evidence>
<geneLocation type="plasmid" evidence="2">
    <name>pCMC57_01</name>
</geneLocation>
<organism evidence="2">
    <name type="scientific">Kitasatospora sp. CMC57</name>
    <dbReference type="NCBI Taxonomy" id="3231513"/>
    <lineage>
        <taxon>Bacteria</taxon>
        <taxon>Bacillati</taxon>
        <taxon>Actinomycetota</taxon>
        <taxon>Actinomycetes</taxon>
        <taxon>Kitasatosporales</taxon>
        <taxon>Streptomycetaceae</taxon>
        <taxon>Kitasatospora</taxon>
    </lineage>
</organism>
<protein>
    <submittedName>
        <fullName evidence="2">Uncharacterized protein</fullName>
    </submittedName>
</protein>
<gene>
    <name evidence="2" type="ORF">KCMC57_64970</name>
</gene>
<keyword evidence="2" id="KW-0614">Plasmid</keyword>
<proteinExistence type="predicted"/>
<feature type="region of interest" description="Disordered" evidence="1">
    <location>
        <begin position="72"/>
        <end position="119"/>
    </location>
</feature>
<dbReference type="KEGG" id="kic:KCMC57_64970"/>
<dbReference type="EMBL" id="AP035882">
    <property type="protein sequence ID" value="BFP50129.1"/>
    <property type="molecule type" value="Genomic_DNA"/>
</dbReference>
<evidence type="ECO:0000256" key="1">
    <source>
        <dbReference type="SAM" id="MobiDB-lite"/>
    </source>
</evidence>
<sequence>MSTGEPKCHWGAEDTFCISARLWPPGLAPRAVRVSPGRATLAGLGMCRKCVPAAIMLTHCGQSATVTAHVNRGKDQPMSGQSTGSGGAPQPQACPACGGRRVTDKTRHTHSIDPSTGDLTEKVEHYTSPCERCGGSGVWF</sequence>
<dbReference type="AlphaFoldDB" id="A0AB33K8Y4"/>
<accession>A0AB33K8Y4</accession>